<dbReference type="PANTHER" id="PTHR21399:SF2">
    <property type="entry name" value="NUCLEOTIDE-SENSITIVE CHLORIDE CONDUCTANCE REGULATOR FAMILY PROTEIN, EXPRESSED"/>
    <property type="match status" value="1"/>
</dbReference>
<dbReference type="eggNOG" id="KOG3238">
    <property type="taxonomic scope" value="Eukaryota"/>
</dbReference>
<dbReference type="Proteomes" id="UP000032180">
    <property type="component" value="Chromosome 3"/>
</dbReference>
<accession>A0A0D9VRW8</accession>
<evidence type="ECO:0000256" key="3">
    <source>
        <dbReference type="ARBA" id="ARBA00022490"/>
    </source>
</evidence>
<dbReference type="AlphaFoldDB" id="A0A0D9VRW8"/>
<dbReference type="Gramene" id="LPERR03G09430.1">
    <property type="protein sequence ID" value="LPERR03G09430.1"/>
    <property type="gene ID" value="LPERR03G09430"/>
</dbReference>
<reference evidence="6 7" key="1">
    <citation type="submission" date="2012-08" db="EMBL/GenBank/DDBJ databases">
        <title>Oryza genome evolution.</title>
        <authorList>
            <person name="Wing R.A."/>
        </authorList>
    </citation>
    <scope>NUCLEOTIDE SEQUENCE</scope>
</reference>
<feature type="transmembrane region" description="Helical" evidence="5">
    <location>
        <begin position="91"/>
        <end position="109"/>
    </location>
</feature>
<keyword evidence="4" id="KW-0539">Nucleus</keyword>
<evidence type="ECO:0000256" key="5">
    <source>
        <dbReference type="SAM" id="Phobius"/>
    </source>
</evidence>
<dbReference type="EnsemblPlants" id="LPERR03G09430.1">
    <property type="protein sequence ID" value="LPERR03G09430.1"/>
    <property type="gene ID" value="LPERR03G09430"/>
</dbReference>
<dbReference type="GO" id="GO:0000387">
    <property type="term" value="P:spliceosomal snRNP assembly"/>
    <property type="evidence" value="ECO:0007669"/>
    <property type="project" value="TreeGrafter"/>
</dbReference>
<dbReference type="GO" id="GO:0045292">
    <property type="term" value="P:mRNA cis splicing, via spliceosome"/>
    <property type="evidence" value="ECO:0007669"/>
    <property type="project" value="TreeGrafter"/>
</dbReference>
<keyword evidence="5" id="KW-0472">Membrane</keyword>
<dbReference type="Pfam" id="PF03517">
    <property type="entry name" value="Voldacs"/>
    <property type="match status" value="2"/>
</dbReference>
<dbReference type="GO" id="GO:0005829">
    <property type="term" value="C:cytosol"/>
    <property type="evidence" value="ECO:0007669"/>
    <property type="project" value="TreeGrafter"/>
</dbReference>
<proteinExistence type="predicted"/>
<evidence type="ECO:0000256" key="2">
    <source>
        <dbReference type="ARBA" id="ARBA00004496"/>
    </source>
</evidence>
<evidence type="ECO:0000256" key="1">
    <source>
        <dbReference type="ARBA" id="ARBA00004123"/>
    </source>
</evidence>
<reference evidence="7" key="2">
    <citation type="submission" date="2013-12" db="EMBL/GenBank/DDBJ databases">
        <authorList>
            <person name="Yu Y."/>
            <person name="Lee S."/>
            <person name="de Baynast K."/>
            <person name="Wissotski M."/>
            <person name="Liu L."/>
            <person name="Talag J."/>
            <person name="Goicoechea J."/>
            <person name="Angelova A."/>
            <person name="Jetty R."/>
            <person name="Kudrna D."/>
            <person name="Golser W."/>
            <person name="Rivera L."/>
            <person name="Zhang J."/>
            <person name="Wing R."/>
        </authorList>
    </citation>
    <scope>NUCLEOTIDE SEQUENCE</scope>
</reference>
<reference evidence="6" key="3">
    <citation type="submission" date="2015-04" db="UniProtKB">
        <authorList>
            <consortium name="EnsemblPlants"/>
        </authorList>
    </citation>
    <scope>IDENTIFICATION</scope>
</reference>
<protein>
    <recommendedName>
        <fullName evidence="8">Chloride conductance regulatory protein ICln</fullName>
    </recommendedName>
</protein>
<dbReference type="InterPro" id="IPR039924">
    <property type="entry name" value="ICln/Lot5/Saf5"/>
</dbReference>
<keyword evidence="7" id="KW-1185">Reference proteome</keyword>
<sequence>MAPGLQRFTDIAGDGGPRLDAASGEELLRVDHAASVAFGRRAPEPPGTLFVTTRRVIWLSETEKGQGNAVDFLAITLHAVSRDPEAYPSPCIYTQFCLFFPLIPLGWVYSALEHYTDLEMFRSSSMGIFSWVLVVVGSIISAENILIWYQILVYCFLHTPIFRIPCSLKGHGPLFIDTEDCSEEAGGSDSEANGELQLTKVSEMRIILSDPGQLDALFDVFCHCAELNPDPNAGGNEENGWFSGENMAGGGWIHGDEDMTDGNGLEADMFFMNLIGQNGVHDLGRSVRELQIDDQRFEDAEEEHETRENGH</sequence>
<dbReference type="STRING" id="77586.A0A0D9VRW8"/>
<keyword evidence="5" id="KW-1133">Transmembrane helix</keyword>
<evidence type="ECO:0000313" key="6">
    <source>
        <dbReference type="EnsemblPlants" id="LPERR03G09430.1"/>
    </source>
</evidence>
<dbReference type="InterPro" id="IPR011993">
    <property type="entry name" value="PH-like_dom_sf"/>
</dbReference>
<dbReference type="HOGENOM" id="CLU_077804_2_0_1"/>
<dbReference type="Gene3D" id="2.30.29.30">
    <property type="entry name" value="Pleckstrin-homology domain (PH domain)/Phosphotyrosine-binding domain (PTB)"/>
    <property type="match status" value="1"/>
</dbReference>
<dbReference type="GO" id="GO:0034715">
    <property type="term" value="C:pICln-Sm protein complex"/>
    <property type="evidence" value="ECO:0007669"/>
    <property type="project" value="TreeGrafter"/>
</dbReference>
<organism evidence="6 7">
    <name type="scientific">Leersia perrieri</name>
    <dbReference type="NCBI Taxonomy" id="77586"/>
    <lineage>
        <taxon>Eukaryota</taxon>
        <taxon>Viridiplantae</taxon>
        <taxon>Streptophyta</taxon>
        <taxon>Embryophyta</taxon>
        <taxon>Tracheophyta</taxon>
        <taxon>Spermatophyta</taxon>
        <taxon>Magnoliopsida</taxon>
        <taxon>Liliopsida</taxon>
        <taxon>Poales</taxon>
        <taxon>Poaceae</taxon>
        <taxon>BOP clade</taxon>
        <taxon>Oryzoideae</taxon>
        <taxon>Oryzeae</taxon>
        <taxon>Oryzinae</taxon>
        <taxon>Leersia</taxon>
    </lineage>
</organism>
<comment type="subcellular location">
    <subcellularLocation>
        <location evidence="2">Cytoplasm</location>
    </subcellularLocation>
    <subcellularLocation>
        <location evidence="1">Nucleus</location>
    </subcellularLocation>
</comment>
<dbReference type="GO" id="GO:0005681">
    <property type="term" value="C:spliceosomal complex"/>
    <property type="evidence" value="ECO:0007669"/>
    <property type="project" value="TreeGrafter"/>
</dbReference>
<keyword evidence="5" id="KW-0812">Transmembrane</keyword>
<evidence type="ECO:0008006" key="8">
    <source>
        <dbReference type="Google" id="ProtNLM"/>
    </source>
</evidence>
<name>A0A0D9VRW8_9ORYZ</name>
<evidence type="ECO:0000313" key="7">
    <source>
        <dbReference type="Proteomes" id="UP000032180"/>
    </source>
</evidence>
<dbReference type="PANTHER" id="PTHR21399">
    <property type="entry name" value="CHLORIDE CONDUCTANCE REGULATORY PROTEIN ICLN"/>
    <property type="match status" value="1"/>
</dbReference>
<keyword evidence="3" id="KW-0963">Cytoplasm</keyword>
<evidence type="ECO:0000256" key="4">
    <source>
        <dbReference type="ARBA" id="ARBA00023242"/>
    </source>
</evidence>
<feature type="transmembrane region" description="Helical" evidence="5">
    <location>
        <begin position="129"/>
        <end position="157"/>
    </location>
</feature>